<protein>
    <submittedName>
        <fullName evidence="2">Uncharacterized protein</fullName>
    </submittedName>
</protein>
<reference evidence="2 3" key="1">
    <citation type="journal article" date="2019" name="Sci. Rep.">
        <title>Orb-weaving spider Araneus ventricosus genome elucidates the spidroin gene catalogue.</title>
        <authorList>
            <person name="Kono N."/>
            <person name="Nakamura H."/>
            <person name="Ohtoshi R."/>
            <person name="Moran D.A.P."/>
            <person name="Shinohara A."/>
            <person name="Yoshida Y."/>
            <person name="Fujiwara M."/>
            <person name="Mori M."/>
            <person name="Tomita M."/>
            <person name="Arakawa K."/>
        </authorList>
    </citation>
    <scope>NUCLEOTIDE SEQUENCE [LARGE SCALE GENOMIC DNA]</scope>
</reference>
<gene>
    <name evidence="2" type="ORF">AVEN_174115_1</name>
</gene>
<dbReference type="EMBL" id="BGPR01000138">
    <property type="protein sequence ID" value="GBL98333.1"/>
    <property type="molecule type" value="Genomic_DNA"/>
</dbReference>
<sequence length="126" mass="14395">MPRHINGRMAKALIQRRVAWPNFESLEVRTCGLWSVEFEQTCRFYGEWLCKYLGSAMQCSRLASLMCNLFTATTRETTDALTSPRATSVLPVPTTGNKANRRRNSRKDRPLERSLTDLLGKKDLQA</sequence>
<dbReference type="AlphaFoldDB" id="A0A4Y2C2K5"/>
<evidence type="ECO:0000256" key="1">
    <source>
        <dbReference type="SAM" id="MobiDB-lite"/>
    </source>
</evidence>
<evidence type="ECO:0000313" key="2">
    <source>
        <dbReference type="EMBL" id="GBL98333.1"/>
    </source>
</evidence>
<accession>A0A4Y2C2K5</accession>
<name>A0A4Y2C2K5_ARAVE</name>
<proteinExistence type="predicted"/>
<evidence type="ECO:0000313" key="3">
    <source>
        <dbReference type="Proteomes" id="UP000499080"/>
    </source>
</evidence>
<keyword evidence="3" id="KW-1185">Reference proteome</keyword>
<comment type="caution">
    <text evidence="2">The sequence shown here is derived from an EMBL/GenBank/DDBJ whole genome shotgun (WGS) entry which is preliminary data.</text>
</comment>
<feature type="region of interest" description="Disordered" evidence="1">
    <location>
        <begin position="80"/>
        <end position="112"/>
    </location>
</feature>
<dbReference type="Proteomes" id="UP000499080">
    <property type="component" value="Unassembled WGS sequence"/>
</dbReference>
<organism evidence="2 3">
    <name type="scientific">Araneus ventricosus</name>
    <name type="common">Orbweaver spider</name>
    <name type="synonym">Epeira ventricosa</name>
    <dbReference type="NCBI Taxonomy" id="182803"/>
    <lineage>
        <taxon>Eukaryota</taxon>
        <taxon>Metazoa</taxon>
        <taxon>Ecdysozoa</taxon>
        <taxon>Arthropoda</taxon>
        <taxon>Chelicerata</taxon>
        <taxon>Arachnida</taxon>
        <taxon>Araneae</taxon>
        <taxon>Araneomorphae</taxon>
        <taxon>Entelegynae</taxon>
        <taxon>Araneoidea</taxon>
        <taxon>Araneidae</taxon>
        <taxon>Araneus</taxon>
    </lineage>
</organism>